<dbReference type="FunFam" id="3.40.30.10:FF:000013">
    <property type="entry name" value="Blast:Protein SCO1 homolog, mitochondrial"/>
    <property type="match status" value="1"/>
</dbReference>
<keyword evidence="5" id="KW-0732">Signal</keyword>
<gene>
    <name evidence="6" type="ORF">D6851_11785</name>
</gene>
<evidence type="ECO:0000313" key="7">
    <source>
        <dbReference type="Proteomes" id="UP000284395"/>
    </source>
</evidence>
<comment type="caution">
    <text evidence="6">The sequence shown here is derived from an EMBL/GenBank/DDBJ whole genome shotgun (WGS) entry which is preliminary data.</text>
</comment>
<keyword evidence="4" id="KW-1015">Disulfide bond</keyword>
<keyword evidence="2 3" id="KW-0186">Copper</keyword>
<sequence>MMKHSLFAAPLLLLAACGNGTAGDPGEAPLAGARIGGPFTLTSSDGETVEWSDFDGKYRMVYFGYAYCPDVCPLDVQRMMKAYAAFTEAEPDKAQQLQPIFITIDPERDTPEVVGQFTHAFSDDLLGLTGTPEQVKQAADAFSVYYAKGAVREDGSYLMDHSRAAYLMGRKGEPIALLPVDEDAQSVVTELEKWVR</sequence>
<evidence type="ECO:0000313" key="6">
    <source>
        <dbReference type="EMBL" id="RKF20836.1"/>
    </source>
</evidence>
<dbReference type="PANTHER" id="PTHR12151:SF25">
    <property type="entry name" value="LINALOOL DEHYDRATASE_ISOMERASE DOMAIN-CONTAINING PROTEIN"/>
    <property type="match status" value="1"/>
</dbReference>
<protein>
    <submittedName>
        <fullName evidence="6">SCO family protein</fullName>
    </submittedName>
</protein>
<feature type="chain" id="PRO_5019037968" evidence="5">
    <location>
        <begin position="23"/>
        <end position="196"/>
    </location>
</feature>
<accession>A0A420EJS5</accession>
<feature type="disulfide bond" description="Redox-active" evidence="4">
    <location>
        <begin position="68"/>
        <end position="72"/>
    </location>
</feature>
<dbReference type="CDD" id="cd02968">
    <property type="entry name" value="SCO"/>
    <property type="match status" value="1"/>
</dbReference>
<feature type="binding site" evidence="3">
    <location>
        <position position="72"/>
    </location>
    <ligand>
        <name>Cu cation</name>
        <dbReference type="ChEBI" id="CHEBI:23378"/>
    </ligand>
</feature>
<dbReference type="PANTHER" id="PTHR12151">
    <property type="entry name" value="ELECTRON TRANSPORT PROTIN SCO1/SENC FAMILY MEMBER"/>
    <property type="match status" value="1"/>
</dbReference>
<organism evidence="6 7">
    <name type="scientific">Altericroceibacterium spongiae</name>
    <dbReference type="NCBI Taxonomy" id="2320269"/>
    <lineage>
        <taxon>Bacteria</taxon>
        <taxon>Pseudomonadati</taxon>
        <taxon>Pseudomonadota</taxon>
        <taxon>Alphaproteobacteria</taxon>
        <taxon>Sphingomonadales</taxon>
        <taxon>Erythrobacteraceae</taxon>
        <taxon>Altericroceibacterium</taxon>
    </lineage>
</organism>
<evidence type="ECO:0000256" key="1">
    <source>
        <dbReference type="ARBA" id="ARBA00010996"/>
    </source>
</evidence>
<proteinExistence type="inferred from homology"/>
<evidence type="ECO:0000256" key="4">
    <source>
        <dbReference type="PIRSR" id="PIRSR603782-2"/>
    </source>
</evidence>
<evidence type="ECO:0000256" key="5">
    <source>
        <dbReference type="SAM" id="SignalP"/>
    </source>
</evidence>
<dbReference type="InterPro" id="IPR036249">
    <property type="entry name" value="Thioredoxin-like_sf"/>
</dbReference>
<evidence type="ECO:0000256" key="3">
    <source>
        <dbReference type="PIRSR" id="PIRSR603782-1"/>
    </source>
</evidence>
<comment type="similarity">
    <text evidence="1">Belongs to the SCO1/2 family.</text>
</comment>
<keyword evidence="3" id="KW-0479">Metal-binding</keyword>
<feature type="binding site" evidence="3">
    <location>
        <position position="161"/>
    </location>
    <ligand>
        <name>Cu cation</name>
        <dbReference type="ChEBI" id="CHEBI:23378"/>
    </ligand>
</feature>
<dbReference type="Gene3D" id="3.40.30.10">
    <property type="entry name" value="Glutaredoxin"/>
    <property type="match status" value="1"/>
</dbReference>
<feature type="binding site" evidence="3">
    <location>
        <position position="68"/>
    </location>
    <ligand>
        <name>Cu cation</name>
        <dbReference type="ChEBI" id="CHEBI:23378"/>
    </ligand>
</feature>
<evidence type="ECO:0000256" key="2">
    <source>
        <dbReference type="ARBA" id="ARBA00023008"/>
    </source>
</evidence>
<dbReference type="AlphaFoldDB" id="A0A420EJS5"/>
<dbReference type="OrthoDB" id="9790194at2"/>
<dbReference type="InterPro" id="IPR003782">
    <property type="entry name" value="SCO1/SenC"/>
</dbReference>
<dbReference type="GO" id="GO:0046872">
    <property type="term" value="F:metal ion binding"/>
    <property type="evidence" value="ECO:0007669"/>
    <property type="project" value="UniProtKB-KW"/>
</dbReference>
<dbReference type="EMBL" id="RAPF01000005">
    <property type="protein sequence ID" value="RKF20836.1"/>
    <property type="molecule type" value="Genomic_DNA"/>
</dbReference>
<feature type="signal peptide" evidence="5">
    <location>
        <begin position="1"/>
        <end position="22"/>
    </location>
</feature>
<reference evidence="6 7" key="1">
    <citation type="submission" date="2018-09" db="EMBL/GenBank/DDBJ databases">
        <title>Altererythrobacter spongiae sp. nov., isolated from a marine sponge.</title>
        <authorList>
            <person name="Zhuang L."/>
            <person name="Luo L."/>
        </authorList>
    </citation>
    <scope>NUCLEOTIDE SEQUENCE [LARGE SCALE GENOMIC DNA]</scope>
    <source>
        <strain evidence="6 7">HN-Y73</strain>
    </source>
</reference>
<dbReference type="PROSITE" id="PS51257">
    <property type="entry name" value="PROKAR_LIPOPROTEIN"/>
    <property type="match status" value="1"/>
</dbReference>
<dbReference type="Proteomes" id="UP000284395">
    <property type="component" value="Unassembled WGS sequence"/>
</dbReference>
<keyword evidence="7" id="KW-1185">Reference proteome</keyword>
<dbReference type="Pfam" id="PF02630">
    <property type="entry name" value="SCO1-SenC"/>
    <property type="match status" value="1"/>
</dbReference>
<name>A0A420EJS5_9SPHN</name>
<dbReference type="SUPFAM" id="SSF52833">
    <property type="entry name" value="Thioredoxin-like"/>
    <property type="match status" value="1"/>
</dbReference>